<comment type="caution">
    <text evidence="1">The sequence shown here is derived from an EMBL/GenBank/DDBJ whole genome shotgun (WGS) entry which is preliminary data.</text>
</comment>
<protein>
    <submittedName>
        <fullName evidence="1">Uncharacterized protein</fullName>
    </submittedName>
</protein>
<evidence type="ECO:0000313" key="1">
    <source>
        <dbReference type="EMBL" id="MEO3711822.1"/>
    </source>
</evidence>
<dbReference type="EMBL" id="JBDPZC010000001">
    <property type="protein sequence ID" value="MEO3711822.1"/>
    <property type="molecule type" value="Genomic_DNA"/>
</dbReference>
<dbReference type="Proteomes" id="UP001462640">
    <property type="component" value="Unassembled WGS sequence"/>
</dbReference>
<reference evidence="1 2" key="1">
    <citation type="submission" date="2024-05" db="EMBL/GenBank/DDBJ databases">
        <title>Roseateles sp. 2.12 16S ribosomal RNA gene Genome sequencing and assembly.</title>
        <authorList>
            <person name="Woo H."/>
        </authorList>
    </citation>
    <scope>NUCLEOTIDE SEQUENCE [LARGE SCALE GENOMIC DNA]</scope>
    <source>
        <strain evidence="1 2">2.12</strain>
    </source>
</reference>
<name>A0ABV0G9V9_9BURK</name>
<evidence type="ECO:0000313" key="2">
    <source>
        <dbReference type="Proteomes" id="UP001462640"/>
    </source>
</evidence>
<keyword evidence="2" id="KW-1185">Reference proteome</keyword>
<gene>
    <name evidence="1" type="ORF">ABDJ40_03475</name>
</gene>
<sequence>MQRKDNKRGLDALAPQQAVFATMHSPKFYFAFFWFSHRTGGGEANA</sequence>
<organism evidence="1 2">
    <name type="scientific">Roseateles flavus</name>
    <dbReference type="NCBI Taxonomy" id="3149041"/>
    <lineage>
        <taxon>Bacteria</taxon>
        <taxon>Pseudomonadati</taxon>
        <taxon>Pseudomonadota</taxon>
        <taxon>Betaproteobacteria</taxon>
        <taxon>Burkholderiales</taxon>
        <taxon>Sphaerotilaceae</taxon>
        <taxon>Roseateles</taxon>
    </lineage>
</organism>
<accession>A0ABV0G9V9</accession>
<dbReference type="RefSeq" id="WP_269631815.1">
    <property type="nucleotide sequence ID" value="NZ_JBDPZC010000001.1"/>
</dbReference>
<proteinExistence type="predicted"/>